<dbReference type="GO" id="GO:0008270">
    <property type="term" value="F:zinc ion binding"/>
    <property type="evidence" value="ECO:0007669"/>
    <property type="project" value="InterPro"/>
</dbReference>
<dbReference type="RefSeq" id="WP_010781935.1">
    <property type="nucleotide sequence ID" value="NZ_ASWH01000001.1"/>
</dbReference>
<organism evidence="3 5">
    <name type="scientific">Enterococcus gilvus ATCC BAA-350</name>
    <dbReference type="NCBI Taxonomy" id="1158614"/>
    <lineage>
        <taxon>Bacteria</taxon>
        <taxon>Bacillati</taxon>
        <taxon>Bacillota</taxon>
        <taxon>Bacilli</taxon>
        <taxon>Lactobacillales</taxon>
        <taxon>Enterococcaceae</taxon>
        <taxon>Enterococcus</taxon>
    </lineage>
</organism>
<gene>
    <name evidence="4" type="ORF">I592_00371</name>
    <name evidence="3" type="ORF">UKC_03591</name>
</gene>
<dbReference type="Gene3D" id="3.90.180.10">
    <property type="entry name" value="Medium-chain alcohol dehydrogenases, catalytic domain"/>
    <property type="match status" value="1"/>
</dbReference>
<dbReference type="AlphaFoldDB" id="R2XFM5"/>
<dbReference type="InterPro" id="IPR052585">
    <property type="entry name" value="Lipid_raft_assoc_Zn_ADH"/>
</dbReference>
<dbReference type="InterPro" id="IPR036291">
    <property type="entry name" value="NAD(P)-bd_dom_sf"/>
</dbReference>
<sequence>MLENKFMNAVGFFEGLPIDNHQSFIDEKKIVPKPSPNDLLVKVSAVSVNPVDTKIRQNSIKRNALQVLGFDAVGEVVSMGEKVKKFKIGDRVFYAGTTTRSGSNQEYQLVNEQIVALAPKSLSDEEAAALPLTSLTAYELLFEKFGIIPEKNANKGKNILVINGAGGVGSVLNQLAHWAGLEVYATASPKNFEWLEKYGVDHPIDYHDDLKESLRKLNVQEFNYIAVLFDISSYIEQIKHMVKPFGHVGTIVGVHEPLDISEWKNLSVSFDWEYMFAKTDHEYEIETQGKALEKISKLADEGNIKTSLSKVYSTGINASNIKKATQDVENGHMLGKVVISGEFNGGEFNGGEFNGVVSLGE</sequence>
<comment type="caution">
    <text evidence="3">The sequence shown here is derived from an EMBL/GenBank/DDBJ whole genome shotgun (WGS) entry which is preliminary data.</text>
</comment>
<dbReference type="PATRIC" id="fig|1158614.3.peg.3570"/>
<evidence type="ECO:0000313" key="6">
    <source>
        <dbReference type="Proteomes" id="UP000014160"/>
    </source>
</evidence>
<name>R2XFM5_9ENTE</name>
<dbReference type="Pfam" id="PF08240">
    <property type="entry name" value="ADH_N"/>
    <property type="match status" value="1"/>
</dbReference>
<keyword evidence="1" id="KW-0479">Metal-binding</keyword>
<comment type="similarity">
    <text evidence="1">Belongs to the zinc-containing alcohol dehydrogenase family. Quinone oxidoreductase subfamily.</text>
</comment>
<accession>R2XFM5</accession>
<dbReference type="CDD" id="cd08252">
    <property type="entry name" value="AL_MDR"/>
    <property type="match status" value="1"/>
</dbReference>
<proteinExistence type="inferred from homology"/>
<dbReference type="InterPro" id="IPR013154">
    <property type="entry name" value="ADH-like_N"/>
</dbReference>
<dbReference type="OrthoDB" id="9792162at2"/>
<feature type="domain" description="Enoyl reductase (ER)" evidence="2">
    <location>
        <begin position="11"/>
        <end position="339"/>
    </location>
</feature>
<evidence type="ECO:0000256" key="1">
    <source>
        <dbReference type="RuleBase" id="RU364000"/>
    </source>
</evidence>
<dbReference type="eggNOG" id="COG0604">
    <property type="taxonomic scope" value="Bacteria"/>
</dbReference>
<dbReference type="SUPFAM" id="SSF50129">
    <property type="entry name" value="GroES-like"/>
    <property type="match status" value="1"/>
</dbReference>
<dbReference type="InterPro" id="IPR014182">
    <property type="entry name" value="ADH_Zn_typ-1"/>
</dbReference>
<dbReference type="Proteomes" id="UP000014160">
    <property type="component" value="Unassembled WGS sequence"/>
</dbReference>
<protein>
    <recommendedName>
        <fullName evidence="1">Zinc-type alcohol dehydrogenase-like protein</fullName>
    </recommendedName>
</protein>
<evidence type="ECO:0000313" key="3">
    <source>
        <dbReference type="EMBL" id="EOI53639.1"/>
    </source>
</evidence>
<reference evidence="3 5" key="1">
    <citation type="submission" date="2013-02" db="EMBL/GenBank/DDBJ databases">
        <title>The Genome Sequence of Enterococcus gilvus ATCC BAA-350.</title>
        <authorList>
            <consortium name="The Broad Institute Genome Sequencing Platform"/>
            <consortium name="The Broad Institute Genome Sequencing Center for Infectious Disease"/>
            <person name="Earl A.M."/>
            <person name="Gilmore M.S."/>
            <person name="Lebreton F."/>
            <person name="Walker B."/>
            <person name="Young S.K."/>
            <person name="Zeng Q."/>
            <person name="Gargeya S."/>
            <person name="Fitzgerald M."/>
            <person name="Haas B."/>
            <person name="Abouelleil A."/>
            <person name="Alvarado L."/>
            <person name="Arachchi H.M."/>
            <person name="Berlin A.M."/>
            <person name="Chapman S.B."/>
            <person name="Dewar J."/>
            <person name="Goldberg J."/>
            <person name="Griggs A."/>
            <person name="Gujja S."/>
            <person name="Hansen M."/>
            <person name="Howarth C."/>
            <person name="Imamovic A."/>
            <person name="Larimer J."/>
            <person name="McCowan C."/>
            <person name="Murphy C."/>
            <person name="Neiman D."/>
            <person name="Pearson M."/>
            <person name="Priest M."/>
            <person name="Roberts A."/>
            <person name="Saif S."/>
            <person name="Shea T."/>
            <person name="Sisk P."/>
            <person name="Sykes S."/>
            <person name="Wortman J."/>
            <person name="Nusbaum C."/>
            <person name="Birren B."/>
        </authorList>
    </citation>
    <scope>NUCLEOTIDE SEQUENCE [LARGE SCALE GENOMIC DNA]</scope>
    <source>
        <strain evidence="3 5">ATCC BAA-350</strain>
    </source>
</reference>
<evidence type="ECO:0000313" key="5">
    <source>
        <dbReference type="Proteomes" id="UP000013750"/>
    </source>
</evidence>
<keyword evidence="6" id="KW-1185">Reference proteome</keyword>
<dbReference type="Proteomes" id="UP000013750">
    <property type="component" value="Unassembled WGS sequence"/>
</dbReference>
<dbReference type="Gene3D" id="3.40.50.720">
    <property type="entry name" value="NAD(P)-binding Rossmann-like Domain"/>
    <property type="match status" value="1"/>
</dbReference>
<dbReference type="InterPro" id="IPR020843">
    <property type="entry name" value="ER"/>
</dbReference>
<evidence type="ECO:0000313" key="4">
    <source>
        <dbReference type="EMBL" id="EOW81086.1"/>
    </source>
</evidence>
<dbReference type="EMBL" id="AJDQ01000012">
    <property type="protein sequence ID" value="EOI53639.1"/>
    <property type="molecule type" value="Genomic_DNA"/>
</dbReference>
<dbReference type="NCBIfam" id="TIGR02817">
    <property type="entry name" value="adh_fam_1"/>
    <property type="match status" value="1"/>
</dbReference>
<dbReference type="HOGENOM" id="CLU_026673_3_0_9"/>
<dbReference type="InterPro" id="IPR011032">
    <property type="entry name" value="GroES-like_sf"/>
</dbReference>
<dbReference type="EMBL" id="ASWH01000001">
    <property type="protein sequence ID" value="EOW81086.1"/>
    <property type="molecule type" value="Genomic_DNA"/>
</dbReference>
<dbReference type="SMART" id="SM00829">
    <property type="entry name" value="PKS_ER"/>
    <property type="match status" value="1"/>
</dbReference>
<dbReference type="GO" id="GO:0016491">
    <property type="term" value="F:oxidoreductase activity"/>
    <property type="evidence" value="ECO:0007669"/>
    <property type="project" value="UniProtKB-KW"/>
</dbReference>
<evidence type="ECO:0000259" key="2">
    <source>
        <dbReference type="SMART" id="SM00829"/>
    </source>
</evidence>
<keyword evidence="1" id="KW-0862">Zinc</keyword>
<dbReference type="SUPFAM" id="SSF51735">
    <property type="entry name" value="NAD(P)-binding Rossmann-fold domains"/>
    <property type="match status" value="1"/>
</dbReference>
<keyword evidence="1" id="KW-0560">Oxidoreductase</keyword>
<reference evidence="4 6" key="2">
    <citation type="submission" date="2013-03" db="EMBL/GenBank/DDBJ databases">
        <title>The Genome Sequence of Enterococcus gilvus ATCC BAA-350 (PacBio/Illumina hybrid assembly).</title>
        <authorList>
            <consortium name="The Broad Institute Genomics Platform"/>
            <consortium name="The Broad Institute Genome Sequencing Center for Infectious Disease"/>
            <person name="Earl A."/>
            <person name="Russ C."/>
            <person name="Gilmore M."/>
            <person name="Surin D."/>
            <person name="Walker B."/>
            <person name="Young S."/>
            <person name="Zeng Q."/>
            <person name="Gargeya S."/>
            <person name="Fitzgerald M."/>
            <person name="Haas B."/>
            <person name="Abouelleil A."/>
            <person name="Allen A.W."/>
            <person name="Alvarado L."/>
            <person name="Arachchi H.M."/>
            <person name="Berlin A.M."/>
            <person name="Chapman S.B."/>
            <person name="Gainer-Dewar J."/>
            <person name="Goldberg J."/>
            <person name="Griggs A."/>
            <person name="Gujja S."/>
            <person name="Hansen M."/>
            <person name="Howarth C."/>
            <person name="Imamovic A."/>
            <person name="Ireland A."/>
            <person name="Larimer J."/>
            <person name="McCowan C."/>
            <person name="Murphy C."/>
            <person name="Pearson M."/>
            <person name="Poon T.W."/>
            <person name="Priest M."/>
            <person name="Roberts A."/>
            <person name="Saif S."/>
            <person name="Shea T."/>
            <person name="Sisk P."/>
            <person name="Sykes S."/>
            <person name="Wortman J."/>
            <person name="Nusbaum C."/>
            <person name="Birren B."/>
        </authorList>
    </citation>
    <scope>NUCLEOTIDE SEQUENCE [LARGE SCALE GENOMIC DNA]</scope>
    <source>
        <strain evidence="4 6">ATCC BAA-350</strain>
    </source>
</reference>
<dbReference type="Pfam" id="PF13602">
    <property type="entry name" value="ADH_zinc_N_2"/>
    <property type="match status" value="1"/>
</dbReference>
<dbReference type="PANTHER" id="PTHR43482:SF1">
    <property type="entry name" value="PROTEIN AST1-RELATED"/>
    <property type="match status" value="1"/>
</dbReference>
<dbReference type="PANTHER" id="PTHR43482">
    <property type="entry name" value="PROTEIN AST1-RELATED"/>
    <property type="match status" value="1"/>
</dbReference>